<evidence type="ECO:0000256" key="1">
    <source>
        <dbReference type="SAM" id="MobiDB-lite"/>
    </source>
</evidence>
<gene>
    <name evidence="2" type="ORF">MONAX_5E024693</name>
</gene>
<accession>A0A5E4B5F8</accession>
<evidence type="ECO:0000313" key="3">
    <source>
        <dbReference type="Proteomes" id="UP000335636"/>
    </source>
</evidence>
<name>A0A5E4B5F8_MARMO</name>
<keyword evidence="3" id="KW-1185">Reference proteome</keyword>
<dbReference type="EMBL" id="CABDUW010000248">
    <property type="protein sequence ID" value="VTJ63999.1"/>
    <property type="molecule type" value="Genomic_DNA"/>
</dbReference>
<sequence length="242" mass="27084">MSDLYDLQQRQRQRCRHRNQSGATTSSGDTESEEGESETTVRLLWLSMLKMPKELKRLCLCHLLTWRCASLKQVTMGPREPSCPPGTPPGRRTLRSPSEAVFSCLPPCAKLTQPGSSGDHLASLMPAVLGFFQPLWYQRGTPCDVFATWTLQLNCLARLQRWGEDGLLGLGHLRCYRCYLLRAQQEEQGPGCHVYEASPCGQRFILMCGVGWAALRAVAGCPAWRLGFGMIMVRVFLPTHTV</sequence>
<organism evidence="2 3">
    <name type="scientific">Marmota monax</name>
    <name type="common">Woodchuck</name>
    <dbReference type="NCBI Taxonomy" id="9995"/>
    <lineage>
        <taxon>Eukaryota</taxon>
        <taxon>Metazoa</taxon>
        <taxon>Chordata</taxon>
        <taxon>Craniata</taxon>
        <taxon>Vertebrata</taxon>
        <taxon>Euteleostomi</taxon>
        <taxon>Mammalia</taxon>
        <taxon>Eutheria</taxon>
        <taxon>Euarchontoglires</taxon>
        <taxon>Glires</taxon>
        <taxon>Rodentia</taxon>
        <taxon>Sciuromorpha</taxon>
        <taxon>Sciuridae</taxon>
        <taxon>Xerinae</taxon>
        <taxon>Marmotini</taxon>
        <taxon>Marmota</taxon>
    </lineage>
</organism>
<comment type="caution">
    <text evidence="2">The sequence shown here is derived from an EMBL/GenBank/DDBJ whole genome shotgun (WGS) entry which is preliminary data.</text>
</comment>
<proteinExistence type="predicted"/>
<protein>
    <submittedName>
        <fullName evidence="2">Uncharacterized protein</fullName>
    </submittedName>
</protein>
<reference evidence="2" key="1">
    <citation type="submission" date="2019-04" db="EMBL/GenBank/DDBJ databases">
        <authorList>
            <person name="Alioto T."/>
            <person name="Alioto T."/>
        </authorList>
    </citation>
    <scope>NUCLEOTIDE SEQUENCE [LARGE SCALE GENOMIC DNA]</scope>
</reference>
<evidence type="ECO:0000313" key="2">
    <source>
        <dbReference type="EMBL" id="VTJ63999.1"/>
    </source>
</evidence>
<feature type="compositionally biased region" description="Low complexity" evidence="1">
    <location>
        <begin position="20"/>
        <end position="29"/>
    </location>
</feature>
<feature type="region of interest" description="Disordered" evidence="1">
    <location>
        <begin position="1"/>
        <end position="37"/>
    </location>
</feature>
<dbReference type="AlphaFoldDB" id="A0A5E4B5F8"/>
<dbReference type="Proteomes" id="UP000335636">
    <property type="component" value="Unassembled WGS sequence"/>
</dbReference>